<dbReference type="NCBIfam" id="TIGR02184">
    <property type="entry name" value="Myco_arth_vir_N"/>
    <property type="match status" value="1"/>
</dbReference>
<dbReference type="Pfam" id="PF26361">
    <property type="entry name" value="MIB_arm"/>
    <property type="match status" value="1"/>
</dbReference>
<feature type="domain" description="Mycoplasma immunoglobulin binding protein M2" evidence="4">
    <location>
        <begin position="490"/>
        <end position="688"/>
    </location>
</feature>
<dbReference type="InterPro" id="IPR058861">
    <property type="entry name" value="MIB_arm"/>
</dbReference>
<evidence type="ECO:0000313" key="6">
    <source>
        <dbReference type="Proteomes" id="UP000004757"/>
    </source>
</evidence>
<dbReference type="InterPro" id="IPR030941">
    <property type="entry name" value="Predic_Ig_block"/>
</dbReference>
<dbReference type="RefSeq" id="WP_005683205.1">
    <property type="nucleotide sequence ID" value="NZ_ADNC01000004.1"/>
</dbReference>
<organism evidence="5 6">
    <name type="scientific">Mycoplasmopsis alligatoris A21JP2</name>
    <dbReference type="NCBI Taxonomy" id="747682"/>
    <lineage>
        <taxon>Bacteria</taxon>
        <taxon>Bacillati</taxon>
        <taxon>Mycoplasmatota</taxon>
        <taxon>Mycoplasmoidales</taxon>
        <taxon>Metamycoplasmataceae</taxon>
        <taxon>Mycoplasmopsis</taxon>
    </lineage>
</organism>
<evidence type="ECO:0000259" key="4">
    <source>
        <dbReference type="Pfam" id="PF26364"/>
    </source>
</evidence>
<dbReference type="NCBIfam" id="TIGR04524">
    <property type="entry name" value="mycoplas_M_dom"/>
    <property type="match status" value="1"/>
</dbReference>
<feature type="region of interest" description="Disordered" evidence="1">
    <location>
        <begin position="73"/>
        <end position="131"/>
    </location>
</feature>
<dbReference type="InterPro" id="IPR058860">
    <property type="entry name" value="MIB_M2"/>
</dbReference>
<accession>D4XV43</accession>
<proteinExistence type="predicted"/>
<dbReference type="OrthoDB" id="401311at2"/>
<dbReference type="NCBIfam" id="TIGR04526">
    <property type="entry name" value="predic_Ig_block"/>
    <property type="match status" value="1"/>
</dbReference>
<dbReference type="AlphaFoldDB" id="D4XV43"/>
<dbReference type="Proteomes" id="UP000004757">
    <property type="component" value="Unassembled WGS sequence"/>
</dbReference>
<dbReference type="eggNOG" id="COG0810">
    <property type="taxonomic scope" value="Bacteria"/>
</dbReference>
<evidence type="ECO:0000256" key="1">
    <source>
        <dbReference type="SAM" id="MobiDB-lite"/>
    </source>
</evidence>
<evidence type="ECO:0000259" key="2">
    <source>
        <dbReference type="Pfam" id="PF26360"/>
    </source>
</evidence>
<feature type="compositionally biased region" description="Basic and acidic residues" evidence="1">
    <location>
        <begin position="107"/>
        <end position="116"/>
    </location>
</feature>
<dbReference type="InterPro" id="IPR030942">
    <property type="entry name" value="Mycoplas_M_dom"/>
</dbReference>
<dbReference type="EMBL" id="ADNC01000004">
    <property type="protein sequence ID" value="EFF41779.1"/>
    <property type="molecule type" value="Genomic_DNA"/>
</dbReference>
<keyword evidence="6" id="KW-1185">Reference proteome</keyword>
<name>D4XV43_9BACT</name>
<evidence type="ECO:0000259" key="3">
    <source>
        <dbReference type="Pfam" id="PF26361"/>
    </source>
</evidence>
<dbReference type="STRING" id="747682.MALL_0797"/>
<dbReference type="Pfam" id="PF26364">
    <property type="entry name" value="MIB_M2"/>
    <property type="match status" value="1"/>
</dbReference>
<feature type="domain" description="IgG-blocking virulence" evidence="2">
    <location>
        <begin position="283"/>
        <end position="479"/>
    </location>
</feature>
<gene>
    <name evidence="5" type="ORF">MALL_0797</name>
</gene>
<comment type="caution">
    <text evidence="5">The sequence shown here is derived from an EMBL/GenBank/DDBJ whole genome shotgun (WGS) entry which is preliminary data.</text>
</comment>
<evidence type="ECO:0000313" key="5">
    <source>
        <dbReference type="EMBL" id="EFF41779.1"/>
    </source>
</evidence>
<feature type="domain" description="Mycoplasma immunoglobulin binding protein arm" evidence="3">
    <location>
        <begin position="228"/>
        <end position="275"/>
    </location>
</feature>
<dbReference type="InterPro" id="IPR011732">
    <property type="entry name" value="Mycoplasma_virulence_signal"/>
</dbReference>
<sequence length="699" mass="78111">MIKAKKKKILIVSAIAAGAILVPQAILVPVYVNHVNQKNIIVDIKHRSPSKAIINNALGIDPLKASNADNNLEEIKKENPAPVIKPVEPKPKPEPQPEPVDTTPVEPPKEEVKPEENPNPGNDSKTKDGDGTLIVDAETTVTIKGPGGETSTFPIKLKHKVADPRHKFPASDNDIINRIPYINNDAPEVVELTVTEELKNAVAKPVKEYLKNVLFAAGHELWRNKSGKDIKDIDLDNIKLSASAIEMLKKGLVLDYANATINENGELDSFAYSPVNDTYNGTTGRMTRDNTHRRLFGYKTWYVRSPKAIEDGAYDGWTKEDVKKDWTAEFGLSEDDGIEVNKYTNPDPTFTKGNNAIRVVLDAANPKGYAKFLKFIKDTQAKGKVIKSYVFRNMGKNDQNQKFKDILAALPNEIPQLELWFESNNTGAMIALRNKKIDELATYTKGNSLVDEWAINPWSVNGVAYIQDVDYNVSFGYGPNVKPATRITWNALSFDPENFDKNAVDPWHDINRGIRMALVVRNNEPIFQGGFGPGLKPDNHEAGNSYPVGLDVSRIPDIRSLKGFDYSPKGADGNPIPRKLRRLVLYSDTSAYTLSAQEMNESQYHKIMFLDEPENSHEVRLRFNGSQVKDMHLTGNATLDAEGLNNLQTFWKQVGKKVFNEGKKSKIFVDPSNTKLYDQLKSSGYPVEYFSEDNTLKFN</sequence>
<reference evidence="5 6" key="1">
    <citation type="submission" date="2010-03" db="EMBL/GenBank/DDBJ databases">
        <authorList>
            <person name="Glass J.I."/>
            <person name="Benders G.A."/>
            <person name="Durkin A.S."/>
            <person name="Farmerie W.G."/>
            <person name="Hlavinka K."/>
            <person name="Hostetler J."/>
            <person name="Jackson J."/>
            <person name="May M.A."/>
            <person name="Miller R.H."/>
            <person name="Paralanov V."/>
            <person name="Radune D."/>
            <person name="Szczypinski B."/>
            <person name="Brown D.R."/>
        </authorList>
    </citation>
    <scope>NUCLEOTIDE SEQUENCE [LARGE SCALE GENOMIC DNA]</scope>
    <source>
        <strain evidence="5 6">A21JP2</strain>
    </source>
</reference>
<protein>
    <submittedName>
        <fullName evidence="5">Membrane family protein</fullName>
    </submittedName>
</protein>
<dbReference type="Pfam" id="PF26360">
    <property type="entry name" value="MIB_M1"/>
    <property type="match status" value="1"/>
</dbReference>